<accession>A0A560HP70</accession>
<comment type="caution">
    <text evidence="1">The sequence shown here is derived from an EMBL/GenBank/DDBJ whole genome shotgun (WGS) entry which is preliminary data.</text>
</comment>
<evidence type="ECO:0000313" key="2">
    <source>
        <dbReference type="Proteomes" id="UP000318050"/>
    </source>
</evidence>
<protein>
    <submittedName>
        <fullName evidence="1">Uncharacterized protein</fullName>
    </submittedName>
</protein>
<dbReference type="OrthoDB" id="7053243at2"/>
<dbReference type="EMBL" id="VITT01000030">
    <property type="protein sequence ID" value="TWB48255.1"/>
    <property type="molecule type" value="Genomic_DNA"/>
</dbReference>
<reference evidence="1 2" key="1">
    <citation type="submission" date="2019-06" db="EMBL/GenBank/DDBJ databases">
        <title>Genomic Encyclopedia of Type Strains, Phase IV (KMG-V): Genome sequencing to study the core and pangenomes of soil and plant-associated prokaryotes.</title>
        <authorList>
            <person name="Whitman W."/>
        </authorList>
    </citation>
    <scope>NUCLEOTIDE SEQUENCE [LARGE SCALE GENOMIC DNA]</scope>
    <source>
        <strain evidence="1 2">BR 11140</strain>
    </source>
</reference>
<name>A0A560HP70_9PROT</name>
<organism evidence="1 2">
    <name type="scientific">Nitrospirillum amazonense</name>
    <dbReference type="NCBI Taxonomy" id="28077"/>
    <lineage>
        <taxon>Bacteria</taxon>
        <taxon>Pseudomonadati</taxon>
        <taxon>Pseudomonadota</taxon>
        <taxon>Alphaproteobacteria</taxon>
        <taxon>Rhodospirillales</taxon>
        <taxon>Azospirillaceae</taxon>
        <taxon>Nitrospirillum</taxon>
    </lineage>
</organism>
<proteinExistence type="predicted"/>
<dbReference type="AlphaFoldDB" id="A0A560HP70"/>
<gene>
    <name evidence="1" type="ORF">FBZ92_13039</name>
</gene>
<dbReference type="Proteomes" id="UP000318050">
    <property type="component" value="Unassembled WGS sequence"/>
</dbReference>
<sequence length="947" mass="104237">MSADLDALQKRLEDHFKQLSATRRERGLPVFVLEHGLSVDELSLLTKLLKAKLAASASYRLSTHWLAWIVFATEQGYDYDGDEYWHTFAQRMPNWDHGRRSSIRSWFGRFHEIYGGLRPVGPWASNFSIIAWPITHALLPKDLQAQLAHTLYNLRYNLIAHLDKPVGDLGRYIARMTYDGSSRYMNFLEQKQLVGSIVLALVGHRTQDGSTAILRFTLDRIVKDLERARSARQWLYDTRKAVESARISGATRRVGDGAEVQREARPSEHKPAIRPTLLLRRTETEAWTPIIEIPCFREVADLSPELGGFLRATRCEVAGSPGWRPPGWLLTGAQRRVLEAWPAAGKPVLSFQKVNATLDHLLVSEGCIRAGPTWLFRIGSDGQAREVLARLIRPSHSYVLVTRGNPPVLSMATATTIHCRGVTAVQFQVPAKLSQPQIDEFRKADLSIAETIRVWPVGLAARGWDGEGTTEWLVNESPCFAIEHDHPVAHYQLRLGAGASVKVSAKPPGEPTFVRLRPLPAGNHVLSVGVARIAAEAVPRIVEGLISLTVRPPNPWTSGTIGHTGLIVSCDPPSPTLDNFWEGLTQLQVMGPAGRQVAVCVELLDGTGSRLGLEQVSQLTLPLGPDSWRNAFSAFAKMEKQPWNYLSASSGRIIVDGEELGVVHIPLQRDVAPVRWVWHEMHRSMQLRLVDHHDSETPLEVMFFPFGRPVEATTLTAEAVAAGTELPSPGGLFVATYGDKNETLVVSSRKLSGGLGGLLIEPAFGEIREKPEEALALVKAIGLWSAARLTGPLAAQRRDSIVTHLKERLYYIFLGSGWAQAEANLRSGKLPVEAAVEGLLRCFNDKRAFGVILARDAHKYAQMAVDVRERELASLAGRYKIAPGALVKPAIDLGEVIGGRLKLLDADVLATIEHLWDCQALNAGARLIQLLGNRTTPFGPLDAGGTA</sequence>
<evidence type="ECO:0000313" key="1">
    <source>
        <dbReference type="EMBL" id="TWB48255.1"/>
    </source>
</evidence>